<dbReference type="GO" id="GO:0005886">
    <property type="term" value="C:plasma membrane"/>
    <property type="evidence" value="ECO:0007669"/>
    <property type="project" value="UniProtKB-SubCell"/>
</dbReference>
<feature type="transmembrane region" description="Helical" evidence="8">
    <location>
        <begin position="269"/>
        <end position="294"/>
    </location>
</feature>
<comment type="caution">
    <text evidence="10">The sequence shown here is derived from an EMBL/GenBank/DDBJ whole genome shotgun (WGS) entry which is preliminary data.</text>
</comment>
<feature type="transmembrane region" description="Helical" evidence="8">
    <location>
        <begin position="228"/>
        <end position="248"/>
    </location>
</feature>
<dbReference type="InterPro" id="IPR011701">
    <property type="entry name" value="MFS"/>
</dbReference>
<dbReference type="Pfam" id="PF07690">
    <property type="entry name" value="MFS_1"/>
    <property type="match status" value="1"/>
</dbReference>
<feature type="compositionally biased region" description="Basic residues" evidence="7">
    <location>
        <begin position="470"/>
        <end position="493"/>
    </location>
</feature>
<dbReference type="PANTHER" id="PTHR42718">
    <property type="entry name" value="MAJOR FACILITATOR SUPERFAMILY MULTIDRUG TRANSPORTER MFSC"/>
    <property type="match status" value="1"/>
</dbReference>
<keyword evidence="6 8" id="KW-0472">Membrane</keyword>
<evidence type="ECO:0000256" key="2">
    <source>
        <dbReference type="ARBA" id="ARBA00022448"/>
    </source>
</evidence>
<name>A0A5C4WTB3_9ACTN</name>
<evidence type="ECO:0000256" key="7">
    <source>
        <dbReference type="SAM" id="MobiDB-lite"/>
    </source>
</evidence>
<evidence type="ECO:0000313" key="11">
    <source>
        <dbReference type="Proteomes" id="UP000312512"/>
    </source>
</evidence>
<dbReference type="InterPro" id="IPR036259">
    <property type="entry name" value="MFS_trans_sf"/>
</dbReference>
<comment type="subcellular location">
    <subcellularLocation>
        <location evidence="1">Cell membrane</location>
        <topology evidence="1">Multi-pass membrane protein</topology>
    </subcellularLocation>
</comment>
<feature type="transmembrane region" description="Helical" evidence="8">
    <location>
        <begin position="169"/>
        <end position="191"/>
    </location>
</feature>
<feature type="transmembrane region" description="Helical" evidence="8">
    <location>
        <begin position="84"/>
        <end position="109"/>
    </location>
</feature>
<protein>
    <submittedName>
        <fullName evidence="10">MFS transporter</fullName>
    </submittedName>
</protein>
<feature type="transmembrane region" description="Helical" evidence="8">
    <location>
        <begin position="435"/>
        <end position="457"/>
    </location>
</feature>
<proteinExistence type="predicted"/>
<keyword evidence="4 8" id="KW-0812">Transmembrane</keyword>
<dbReference type="Gene3D" id="1.20.1720.10">
    <property type="entry name" value="Multidrug resistance protein D"/>
    <property type="match status" value="1"/>
</dbReference>
<keyword evidence="2" id="KW-0813">Transport</keyword>
<feature type="transmembrane region" description="Helical" evidence="8">
    <location>
        <begin position="335"/>
        <end position="353"/>
    </location>
</feature>
<dbReference type="EMBL" id="VDLX02000002">
    <property type="protein sequence ID" value="KAB8196810.1"/>
    <property type="molecule type" value="Genomic_DNA"/>
</dbReference>
<dbReference type="PROSITE" id="PS50850">
    <property type="entry name" value="MFS"/>
    <property type="match status" value="1"/>
</dbReference>
<dbReference type="PANTHER" id="PTHR42718:SF46">
    <property type="entry name" value="BLR6921 PROTEIN"/>
    <property type="match status" value="1"/>
</dbReference>
<reference evidence="10 11" key="1">
    <citation type="submission" date="2019-10" db="EMBL/GenBank/DDBJ databases">
        <title>Nonomuraea sp. nov., isolated from Phyllanthus amarus.</title>
        <authorList>
            <person name="Klykleung N."/>
            <person name="Tanasupawat S."/>
        </authorList>
    </citation>
    <scope>NUCLEOTIDE SEQUENCE [LARGE SCALE GENOMIC DNA]</scope>
    <source>
        <strain evidence="10 11">PA1-10</strain>
    </source>
</reference>
<evidence type="ECO:0000256" key="6">
    <source>
        <dbReference type="ARBA" id="ARBA00023136"/>
    </source>
</evidence>
<feature type="transmembrane region" description="Helical" evidence="8">
    <location>
        <begin position="52"/>
        <end position="72"/>
    </location>
</feature>
<feature type="transmembrane region" description="Helical" evidence="8">
    <location>
        <begin position="203"/>
        <end position="222"/>
    </location>
</feature>
<evidence type="ECO:0000259" key="9">
    <source>
        <dbReference type="PROSITE" id="PS50850"/>
    </source>
</evidence>
<feature type="transmembrane region" description="Helical" evidence="8">
    <location>
        <begin position="407"/>
        <end position="429"/>
    </location>
</feature>
<keyword evidence="3" id="KW-1003">Cell membrane</keyword>
<evidence type="ECO:0000313" key="10">
    <source>
        <dbReference type="EMBL" id="KAB8196810.1"/>
    </source>
</evidence>
<evidence type="ECO:0000256" key="3">
    <source>
        <dbReference type="ARBA" id="ARBA00022475"/>
    </source>
</evidence>
<dbReference type="InterPro" id="IPR020846">
    <property type="entry name" value="MFS_dom"/>
</dbReference>
<feature type="domain" description="Major facilitator superfamily (MFS) profile" evidence="9">
    <location>
        <begin position="17"/>
        <end position="461"/>
    </location>
</feature>
<keyword evidence="5 8" id="KW-1133">Transmembrane helix</keyword>
<feature type="transmembrane region" description="Helical" evidence="8">
    <location>
        <begin position="306"/>
        <end position="328"/>
    </location>
</feature>
<gene>
    <name evidence="10" type="ORF">FH608_008970</name>
</gene>
<dbReference type="AlphaFoldDB" id="A0A5C4WTB3"/>
<dbReference type="GO" id="GO:0022857">
    <property type="term" value="F:transmembrane transporter activity"/>
    <property type="evidence" value="ECO:0007669"/>
    <property type="project" value="InterPro"/>
</dbReference>
<sequence length="493" mass="48935">MSSDMTATRARTGGWGLLVLLCLAQFMLIVDITVVQVALPTIGTDLALGRESLTWVVTTYTLCFGGLMVLGGRLADAWGARRTLMAGLGLFTAASLVCGLAGSGAMLIAGRALQGVGAALLSPAALAAITVAFTGERRGRALGVWAAVGGTGAALGVLLGGVLTAGPGWTWVFFVNAPIGLVVLAAVPPMVAATPGRRERLDVPGALLVTLATALLIYGLVAAGDAGWGSPGTVLPLAGSALLYAAFVKVERSVRSPLMRAATLARRPVISGTFVMLVATGLMLGLFFLSSLYLQNVLGLGALETGLLFLPVAVAITIGAQAGGHLVGRIGGRPVAVASFVLTAAGAALMTRVSPGASAYATLLPGFVLAALGIGPAFVTATTTTMANVPPGENGVASGVINTFHELGGSIGVAVVSTVAASSLVPGAAAGVGGFVSGFTLCAAVAGAAAVVALWLVPRGRPAAAFVGHGHGHSHGHSLGHGHSHSHGRGRGH</sequence>
<feature type="transmembrane region" description="Helical" evidence="8">
    <location>
        <begin position="115"/>
        <end position="135"/>
    </location>
</feature>
<dbReference type="RefSeq" id="WP_139629871.1">
    <property type="nucleotide sequence ID" value="NZ_VDLX02000002.1"/>
</dbReference>
<dbReference type="CDD" id="cd17321">
    <property type="entry name" value="MFS_MMR_MDR_like"/>
    <property type="match status" value="1"/>
</dbReference>
<evidence type="ECO:0000256" key="5">
    <source>
        <dbReference type="ARBA" id="ARBA00022989"/>
    </source>
</evidence>
<accession>A0A5C4WTB3</accession>
<dbReference type="Gene3D" id="1.20.1250.20">
    <property type="entry name" value="MFS general substrate transporter like domains"/>
    <property type="match status" value="1"/>
</dbReference>
<dbReference type="Proteomes" id="UP000312512">
    <property type="component" value="Unassembled WGS sequence"/>
</dbReference>
<feature type="transmembrane region" description="Helical" evidence="8">
    <location>
        <begin position="12"/>
        <end position="32"/>
    </location>
</feature>
<dbReference type="OrthoDB" id="7375466at2"/>
<evidence type="ECO:0000256" key="8">
    <source>
        <dbReference type="SAM" id="Phobius"/>
    </source>
</evidence>
<evidence type="ECO:0000256" key="4">
    <source>
        <dbReference type="ARBA" id="ARBA00022692"/>
    </source>
</evidence>
<feature type="region of interest" description="Disordered" evidence="7">
    <location>
        <begin position="469"/>
        <end position="493"/>
    </location>
</feature>
<feature type="transmembrane region" description="Helical" evidence="8">
    <location>
        <begin position="359"/>
        <end position="379"/>
    </location>
</feature>
<feature type="transmembrane region" description="Helical" evidence="8">
    <location>
        <begin position="142"/>
        <end position="163"/>
    </location>
</feature>
<dbReference type="PRINTS" id="PR01036">
    <property type="entry name" value="TCRTETB"/>
</dbReference>
<dbReference type="SUPFAM" id="SSF103473">
    <property type="entry name" value="MFS general substrate transporter"/>
    <property type="match status" value="1"/>
</dbReference>
<evidence type="ECO:0000256" key="1">
    <source>
        <dbReference type="ARBA" id="ARBA00004651"/>
    </source>
</evidence>
<keyword evidence="11" id="KW-1185">Reference proteome</keyword>
<organism evidence="10 11">
    <name type="scientific">Nonomuraea phyllanthi</name>
    <dbReference type="NCBI Taxonomy" id="2219224"/>
    <lineage>
        <taxon>Bacteria</taxon>
        <taxon>Bacillati</taxon>
        <taxon>Actinomycetota</taxon>
        <taxon>Actinomycetes</taxon>
        <taxon>Streptosporangiales</taxon>
        <taxon>Streptosporangiaceae</taxon>
        <taxon>Nonomuraea</taxon>
    </lineage>
</organism>